<sequence length="132" mass="15444">MRNYYFLVITFLFLSCNKSKELKANFIDQTLDLIIENSNEESIEFPDLYANLTNKIDDDKDEKLKLVEKLKLKGFKIVNWGRGNNPPTGPRIVSVSLRKEECECEVTKIYYFTVSESEYKMTEKIKCKAIKP</sequence>
<gene>
    <name evidence="1" type="ORF">EAH81_19780</name>
</gene>
<dbReference type="Proteomes" id="UP000319700">
    <property type="component" value="Unassembled WGS sequence"/>
</dbReference>
<evidence type="ECO:0000313" key="1">
    <source>
        <dbReference type="EMBL" id="TPG36315.1"/>
    </source>
</evidence>
<dbReference type="OrthoDB" id="1370447at2"/>
<name>A0A502EF16_9FLAO</name>
<dbReference type="AlphaFoldDB" id="A0A502EF16"/>
<protein>
    <recommendedName>
        <fullName evidence="3">Lipoprotein</fullName>
    </recommendedName>
</protein>
<evidence type="ECO:0000313" key="2">
    <source>
        <dbReference type="Proteomes" id="UP000319700"/>
    </source>
</evidence>
<comment type="caution">
    <text evidence="1">The sequence shown here is derived from an EMBL/GenBank/DDBJ whole genome shotgun (WGS) entry which is preliminary data.</text>
</comment>
<reference evidence="1 2" key="1">
    <citation type="journal article" date="2019" name="Environ. Microbiol.">
        <title>Species interactions and distinct microbial communities in high Arctic permafrost affected cryosols are associated with the CH4 and CO2 gas fluxes.</title>
        <authorList>
            <person name="Altshuler I."/>
            <person name="Hamel J."/>
            <person name="Turney S."/>
            <person name="Magnuson E."/>
            <person name="Levesque R."/>
            <person name="Greer C."/>
            <person name="Whyte L.G."/>
        </authorList>
    </citation>
    <scope>NUCLEOTIDE SEQUENCE [LARGE SCALE GENOMIC DNA]</scope>
    <source>
        <strain evidence="1 2">42</strain>
    </source>
</reference>
<accession>A0A502EF16</accession>
<keyword evidence="2" id="KW-1185">Reference proteome</keyword>
<dbReference type="PROSITE" id="PS51257">
    <property type="entry name" value="PROKAR_LIPOPROTEIN"/>
    <property type="match status" value="1"/>
</dbReference>
<organism evidence="1 2">
    <name type="scientific">Flavobacterium pectinovorum</name>
    <dbReference type="NCBI Taxonomy" id="29533"/>
    <lineage>
        <taxon>Bacteria</taxon>
        <taxon>Pseudomonadati</taxon>
        <taxon>Bacteroidota</taxon>
        <taxon>Flavobacteriia</taxon>
        <taxon>Flavobacteriales</taxon>
        <taxon>Flavobacteriaceae</taxon>
        <taxon>Flavobacterium</taxon>
    </lineage>
</organism>
<dbReference type="RefSeq" id="WP_140510294.1">
    <property type="nucleotide sequence ID" value="NZ_RCZH01000014.1"/>
</dbReference>
<evidence type="ECO:0008006" key="3">
    <source>
        <dbReference type="Google" id="ProtNLM"/>
    </source>
</evidence>
<proteinExistence type="predicted"/>
<dbReference type="EMBL" id="RCZH01000014">
    <property type="protein sequence ID" value="TPG36315.1"/>
    <property type="molecule type" value="Genomic_DNA"/>
</dbReference>